<evidence type="ECO:0000313" key="3">
    <source>
        <dbReference type="Proteomes" id="UP001268819"/>
    </source>
</evidence>
<protein>
    <recommendedName>
        <fullName evidence="4">YbaB/EbfC DNA-binding family protein</fullName>
    </recommendedName>
</protein>
<reference evidence="2 3" key="1">
    <citation type="submission" date="2023-07" db="EMBL/GenBank/DDBJ databases">
        <title>Sequencing the genomes of 1000 actinobacteria strains.</title>
        <authorList>
            <person name="Klenk H.-P."/>
        </authorList>
    </citation>
    <scope>NUCLEOTIDE SEQUENCE [LARGE SCALE GENOMIC DNA]</scope>
    <source>
        <strain evidence="2 3">DSM 43749</strain>
    </source>
</reference>
<dbReference type="Pfam" id="PF02575">
    <property type="entry name" value="YbaB_DNA_bd"/>
    <property type="match status" value="1"/>
</dbReference>
<name>A0ABU1PVX8_9PSEU</name>
<comment type="caution">
    <text evidence="2">The sequence shown here is derived from an EMBL/GenBank/DDBJ whole genome shotgun (WGS) entry which is preliminary data.</text>
</comment>
<dbReference type="Proteomes" id="UP001268819">
    <property type="component" value="Unassembled WGS sequence"/>
</dbReference>
<dbReference type="RefSeq" id="WP_310307318.1">
    <property type="nucleotide sequence ID" value="NZ_BAAAXB010000001.1"/>
</dbReference>
<dbReference type="Gene3D" id="3.30.1310.10">
    <property type="entry name" value="Nucleoid-associated protein YbaB-like domain"/>
    <property type="match status" value="1"/>
</dbReference>
<dbReference type="InterPro" id="IPR036894">
    <property type="entry name" value="YbaB-like_sf"/>
</dbReference>
<proteinExistence type="predicted"/>
<sequence>MINPDPLKAADDLDKWAAGLEQRARSYAQLQERMDATTASAASPDGSIRVTVDSNGVPTGITLSERSRALEPTALSAGIMSVMRAAQAVLRQRVQVLVAETVPAEDQPARDIVAQYERRFPDPAPESGADREVTREMRIGQVEDDAAPPPPPRPNRTDATDDDWEDRGFLR</sequence>
<dbReference type="EMBL" id="JAVDSG010000001">
    <property type="protein sequence ID" value="MDR6594309.1"/>
    <property type="molecule type" value="Genomic_DNA"/>
</dbReference>
<feature type="region of interest" description="Disordered" evidence="1">
    <location>
        <begin position="116"/>
        <end position="171"/>
    </location>
</feature>
<gene>
    <name evidence="2" type="ORF">J2S66_002693</name>
</gene>
<dbReference type="InterPro" id="IPR004401">
    <property type="entry name" value="YbaB/EbfC"/>
</dbReference>
<accession>A0ABU1PVX8</accession>
<keyword evidence="3" id="KW-1185">Reference proteome</keyword>
<organism evidence="2 3">
    <name type="scientific">Saccharothrix longispora</name>
    <dbReference type="NCBI Taxonomy" id="33920"/>
    <lineage>
        <taxon>Bacteria</taxon>
        <taxon>Bacillati</taxon>
        <taxon>Actinomycetota</taxon>
        <taxon>Actinomycetes</taxon>
        <taxon>Pseudonocardiales</taxon>
        <taxon>Pseudonocardiaceae</taxon>
        <taxon>Saccharothrix</taxon>
    </lineage>
</organism>
<evidence type="ECO:0008006" key="4">
    <source>
        <dbReference type="Google" id="ProtNLM"/>
    </source>
</evidence>
<evidence type="ECO:0000256" key="1">
    <source>
        <dbReference type="SAM" id="MobiDB-lite"/>
    </source>
</evidence>
<evidence type="ECO:0000313" key="2">
    <source>
        <dbReference type="EMBL" id="MDR6594309.1"/>
    </source>
</evidence>
<feature type="compositionally biased region" description="Basic and acidic residues" evidence="1">
    <location>
        <begin position="128"/>
        <end position="138"/>
    </location>
</feature>